<reference evidence="5 6" key="1">
    <citation type="submission" date="2020-03" db="EMBL/GenBank/DDBJ databases">
        <title>FDA dAtabase for Regulatory Grade micrObial Sequences (FDA-ARGOS): Supporting development and validation of Infectious Disease Dx tests.</title>
        <authorList>
            <person name="Campos J."/>
            <person name="Goldberg B."/>
            <person name="Tallon L."/>
            <person name="Sadzewicz L."/>
            <person name="Vavikolanu K."/>
            <person name="Mehta A."/>
            <person name="Aluvathingal J."/>
            <person name="Nadendla S."/>
            <person name="Nandy P."/>
            <person name="Geyer C."/>
            <person name="Yan Y."/>
            <person name="Sichtig H."/>
        </authorList>
    </citation>
    <scope>NUCLEOTIDE SEQUENCE [LARGE SCALE GENOMIC DNA]</scope>
    <source>
        <strain evidence="5 6">FDAARGOS_656</strain>
    </source>
</reference>
<evidence type="ECO:0000256" key="3">
    <source>
        <dbReference type="SAM" id="MobiDB-lite"/>
    </source>
</evidence>
<feature type="region of interest" description="Disordered" evidence="3">
    <location>
        <begin position="1"/>
        <end position="31"/>
    </location>
</feature>
<dbReference type="SUPFAM" id="SSF57701">
    <property type="entry name" value="Zn2/Cys6 DNA-binding domain"/>
    <property type="match status" value="1"/>
</dbReference>
<dbReference type="Pfam" id="PF00172">
    <property type="entry name" value="Zn_clus"/>
    <property type="match status" value="1"/>
</dbReference>
<dbReference type="GO" id="GO:0000981">
    <property type="term" value="F:DNA-binding transcription factor activity, RNA polymerase II-specific"/>
    <property type="evidence" value="ECO:0007669"/>
    <property type="project" value="InterPro"/>
</dbReference>
<name>A0A8H6BXM7_CANAX</name>
<dbReference type="Pfam" id="PF11951">
    <property type="entry name" value="Fungal_trans_2"/>
    <property type="match status" value="1"/>
</dbReference>
<evidence type="ECO:0000313" key="6">
    <source>
        <dbReference type="Proteomes" id="UP000536275"/>
    </source>
</evidence>
<dbReference type="PROSITE" id="PS50048">
    <property type="entry name" value="ZN2_CY6_FUNGAL_2"/>
    <property type="match status" value="1"/>
</dbReference>
<dbReference type="PANTHER" id="PTHR37534">
    <property type="entry name" value="TRANSCRIPTIONAL ACTIVATOR PROTEIN UGA3"/>
    <property type="match status" value="1"/>
</dbReference>
<dbReference type="InterPro" id="IPR021858">
    <property type="entry name" value="Fun_TF"/>
</dbReference>
<feature type="region of interest" description="Disordered" evidence="3">
    <location>
        <begin position="120"/>
        <end position="248"/>
    </location>
</feature>
<organism evidence="5 6">
    <name type="scientific">Candida albicans</name>
    <name type="common">Yeast</name>
    <dbReference type="NCBI Taxonomy" id="5476"/>
    <lineage>
        <taxon>Eukaryota</taxon>
        <taxon>Fungi</taxon>
        <taxon>Dikarya</taxon>
        <taxon>Ascomycota</taxon>
        <taxon>Saccharomycotina</taxon>
        <taxon>Pichiomycetes</taxon>
        <taxon>Debaryomycetaceae</taxon>
        <taxon>Candida/Lodderomyces clade</taxon>
        <taxon>Candida</taxon>
    </lineage>
</organism>
<accession>A0A8H6BXM7</accession>
<evidence type="ECO:0000256" key="1">
    <source>
        <dbReference type="ARBA" id="ARBA00004123"/>
    </source>
</evidence>
<comment type="subcellular location">
    <subcellularLocation>
        <location evidence="1">Nucleus</location>
    </subcellularLocation>
</comment>
<dbReference type="EMBL" id="JABWAD010000052">
    <property type="protein sequence ID" value="KAF6068688.1"/>
    <property type="molecule type" value="Genomic_DNA"/>
</dbReference>
<dbReference type="PROSITE" id="PS00463">
    <property type="entry name" value="ZN2_CY6_FUNGAL_1"/>
    <property type="match status" value="1"/>
</dbReference>
<dbReference type="PANTHER" id="PTHR37534:SF7">
    <property type="entry name" value="TRANSCRIPTIONAL ACTIVATOR PROTEIN UGA3"/>
    <property type="match status" value="1"/>
</dbReference>
<feature type="compositionally biased region" description="Basic and acidic residues" evidence="3">
    <location>
        <begin position="170"/>
        <end position="182"/>
    </location>
</feature>
<feature type="compositionally biased region" description="Pro residues" evidence="3">
    <location>
        <begin position="204"/>
        <end position="213"/>
    </location>
</feature>
<keyword evidence="2" id="KW-0539">Nucleus</keyword>
<comment type="caution">
    <text evidence="5">The sequence shown here is derived from an EMBL/GenBank/DDBJ whole genome shotgun (WGS) entry which is preliminary data.</text>
</comment>
<dbReference type="SMART" id="SM00066">
    <property type="entry name" value="GAL4"/>
    <property type="match status" value="1"/>
</dbReference>
<proteinExistence type="predicted"/>
<dbReference type="CDD" id="cd00067">
    <property type="entry name" value="GAL4"/>
    <property type="match status" value="1"/>
</dbReference>
<sequence length="804" mass="90724">MIVTFNSRSQRKEGNKIDSDTTTTTTTTTPTTAATGTTAVLTVKHEEEGSQKNVKHINGSKDYYKFKDGRSRNGCLTCKVRKKKCSEEKPVCNDCSRFGKNCIYITDSMTEQEIKDLKKSVELQERNHKLRKRKPKSKNSTESTKLATPDHTHLSDSISPVPRKKAKRSNKIDVEANTRVEDSSDPFKAFSYNSTLQTATNPSSPGPTIPPNSPAIQNLIHPAGSSEEQEFSPSKPQPHPENTTQETKSVEEIIRENGTESEVNSPSTFLTFLRDVNSSHNHNHHHQVGFLEDSGHNHVRGGHEIETDNDEDKIQTLDVDLDNPELREILTSPDFNGALESFENSSHPINGSNISYVDLISSLNLFLHHPQIPPSPTYIPELIDPTSSYLYNYYADVLSKKISIAPISQNESNSYQKVFLPLAHRDKGVLYAILAWSGFHLGGHWSEEGVKYLEYALDHLNKSMFDRPHHDRQMIVNMLATLMILCAAEICKGDVKNWSVYLHWGWKLLSNNGGILSFNKSKEEHWLISNFAYHDLLASSSSERGTYFPSEEYDFIFRDDDGFSLGNLNPLLGISKNLYRIIGDISTLLYESKKQLDIFYSREFTGTPPGVVEKLNNEDADGNVDDDDDCESQLSDHGKASQILLSVISKVKNLEKQIDESKPAAKDLVGLTDQELELQLTLFEAFQLSAKLFLRQSIMKCNPSMLESQVLNNDLIKCLDVLVGTSVQASLVFPIFISGIHCVSRHDQESMRHRINKFIKLYGLWNVCRVSFVLQKIWKDNPDGSKVVDWHNLLKELGWDINFA</sequence>
<feature type="compositionally biased region" description="Low complexity" evidence="3">
    <location>
        <begin position="21"/>
        <end position="31"/>
    </location>
</feature>
<dbReference type="GO" id="GO:0000976">
    <property type="term" value="F:transcription cis-regulatory region binding"/>
    <property type="evidence" value="ECO:0007669"/>
    <property type="project" value="TreeGrafter"/>
</dbReference>
<dbReference type="InterPro" id="IPR036864">
    <property type="entry name" value="Zn2-C6_fun-type_DNA-bd_sf"/>
</dbReference>
<dbReference type="GO" id="GO:0005634">
    <property type="term" value="C:nucleus"/>
    <property type="evidence" value="ECO:0007669"/>
    <property type="project" value="UniProtKB-SubCell"/>
</dbReference>
<evidence type="ECO:0000313" key="5">
    <source>
        <dbReference type="EMBL" id="KAF6068688.1"/>
    </source>
</evidence>
<dbReference type="AlphaFoldDB" id="A0A8H6BXM7"/>
<evidence type="ECO:0000256" key="2">
    <source>
        <dbReference type="ARBA" id="ARBA00023242"/>
    </source>
</evidence>
<feature type="compositionally biased region" description="Basic residues" evidence="3">
    <location>
        <begin position="128"/>
        <end position="137"/>
    </location>
</feature>
<feature type="domain" description="Zn(2)-C6 fungal-type" evidence="4">
    <location>
        <begin position="74"/>
        <end position="104"/>
    </location>
</feature>
<protein>
    <submittedName>
        <fullName evidence="5">Fungal specific transcription factor domain family protein</fullName>
    </submittedName>
</protein>
<dbReference type="Proteomes" id="UP000536275">
    <property type="component" value="Unassembled WGS sequence"/>
</dbReference>
<feature type="compositionally biased region" description="Basic and acidic residues" evidence="3">
    <location>
        <begin position="10"/>
        <end position="19"/>
    </location>
</feature>
<dbReference type="InterPro" id="IPR001138">
    <property type="entry name" value="Zn2Cys6_DnaBD"/>
</dbReference>
<evidence type="ECO:0000259" key="4">
    <source>
        <dbReference type="PROSITE" id="PS50048"/>
    </source>
</evidence>
<dbReference type="GO" id="GO:0008270">
    <property type="term" value="F:zinc ion binding"/>
    <property type="evidence" value="ECO:0007669"/>
    <property type="project" value="InterPro"/>
</dbReference>
<gene>
    <name evidence="5" type="ORF">FOB64_003880</name>
</gene>
<dbReference type="GO" id="GO:0045944">
    <property type="term" value="P:positive regulation of transcription by RNA polymerase II"/>
    <property type="evidence" value="ECO:0007669"/>
    <property type="project" value="TreeGrafter"/>
</dbReference>
<dbReference type="Gene3D" id="4.10.240.10">
    <property type="entry name" value="Zn(2)-C6 fungal-type DNA-binding domain"/>
    <property type="match status" value="1"/>
</dbReference>
<feature type="compositionally biased region" description="Polar residues" evidence="3">
    <location>
        <begin position="191"/>
        <end position="203"/>
    </location>
</feature>